<sequence length="14" mass="1640">MLRAALKVAHNRIF</sequence>
<protein>
    <submittedName>
        <fullName evidence="1">Uncharacterized protein</fullName>
    </submittedName>
</protein>
<organism evidence="1">
    <name type="scientific">Arundo donax</name>
    <name type="common">Giant reed</name>
    <name type="synonym">Donax arundinaceus</name>
    <dbReference type="NCBI Taxonomy" id="35708"/>
    <lineage>
        <taxon>Eukaryota</taxon>
        <taxon>Viridiplantae</taxon>
        <taxon>Streptophyta</taxon>
        <taxon>Embryophyta</taxon>
        <taxon>Tracheophyta</taxon>
        <taxon>Spermatophyta</taxon>
        <taxon>Magnoliopsida</taxon>
        <taxon>Liliopsida</taxon>
        <taxon>Poales</taxon>
        <taxon>Poaceae</taxon>
        <taxon>PACMAD clade</taxon>
        <taxon>Arundinoideae</taxon>
        <taxon>Arundineae</taxon>
        <taxon>Arundo</taxon>
    </lineage>
</organism>
<reference evidence="1" key="2">
    <citation type="journal article" date="2015" name="Data Brief">
        <title>Shoot transcriptome of the giant reed, Arundo donax.</title>
        <authorList>
            <person name="Barrero R.A."/>
            <person name="Guerrero F.D."/>
            <person name="Moolhuijzen P."/>
            <person name="Goolsby J.A."/>
            <person name="Tidwell J."/>
            <person name="Bellgard S.E."/>
            <person name="Bellgard M.I."/>
        </authorList>
    </citation>
    <scope>NUCLEOTIDE SEQUENCE</scope>
    <source>
        <tissue evidence="1">Shoot tissue taken approximately 20 cm above the soil surface</tissue>
    </source>
</reference>
<evidence type="ECO:0000313" key="1">
    <source>
        <dbReference type="EMBL" id="JAD60081.1"/>
    </source>
</evidence>
<proteinExistence type="predicted"/>
<name>A0A0A9B9U5_ARUDO</name>
<dbReference type="EMBL" id="GBRH01237814">
    <property type="protein sequence ID" value="JAD60081.1"/>
    <property type="molecule type" value="Transcribed_RNA"/>
</dbReference>
<accession>A0A0A9B9U5</accession>
<reference evidence="1" key="1">
    <citation type="submission" date="2014-09" db="EMBL/GenBank/DDBJ databases">
        <authorList>
            <person name="Magalhaes I.L.F."/>
            <person name="Oliveira U."/>
            <person name="Santos F.R."/>
            <person name="Vidigal T.H.D.A."/>
            <person name="Brescovit A.D."/>
            <person name="Santos A.J."/>
        </authorList>
    </citation>
    <scope>NUCLEOTIDE SEQUENCE</scope>
    <source>
        <tissue evidence="1">Shoot tissue taken approximately 20 cm above the soil surface</tissue>
    </source>
</reference>